<proteinExistence type="predicted"/>
<accession>A0A6M3LA07</accession>
<evidence type="ECO:0000313" key="2">
    <source>
        <dbReference type="EMBL" id="QJA91746.1"/>
    </source>
</evidence>
<gene>
    <name evidence="2" type="ORF">MM415B03263_0015</name>
</gene>
<protein>
    <submittedName>
        <fullName evidence="2">Uncharacterized protein</fullName>
    </submittedName>
</protein>
<keyword evidence="1" id="KW-1133">Transmembrane helix</keyword>
<organism evidence="2">
    <name type="scientific">viral metagenome</name>
    <dbReference type="NCBI Taxonomy" id="1070528"/>
    <lineage>
        <taxon>unclassified sequences</taxon>
        <taxon>metagenomes</taxon>
        <taxon>organismal metagenomes</taxon>
    </lineage>
</organism>
<sequence length="52" mass="6070">MEWQILVALAVAIPVIMFPVAFVWYLNIGGLIAYIRDRKKVRQDKPVEVYHV</sequence>
<keyword evidence="1" id="KW-0472">Membrane</keyword>
<dbReference type="EMBL" id="MT143010">
    <property type="protein sequence ID" value="QJA91746.1"/>
    <property type="molecule type" value="Genomic_DNA"/>
</dbReference>
<reference evidence="2" key="1">
    <citation type="submission" date="2020-03" db="EMBL/GenBank/DDBJ databases">
        <title>The deep terrestrial virosphere.</title>
        <authorList>
            <person name="Holmfeldt K."/>
            <person name="Nilsson E."/>
            <person name="Simone D."/>
            <person name="Lopez-Fernandez M."/>
            <person name="Wu X."/>
            <person name="de Brujin I."/>
            <person name="Lundin D."/>
            <person name="Andersson A."/>
            <person name="Bertilsson S."/>
            <person name="Dopson M."/>
        </authorList>
    </citation>
    <scope>NUCLEOTIDE SEQUENCE</scope>
    <source>
        <strain evidence="2">MM415B03263</strain>
    </source>
</reference>
<keyword evidence="1" id="KW-0812">Transmembrane</keyword>
<feature type="transmembrane region" description="Helical" evidence="1">
    <location>
        <begin position="6"/>
        <end position="35"/>
    </location>
</feature>
<evidence type="ECO:0000256" key="1">
    <source>
        <dbReference type="SAM" id="Phobius"/>
    </source>
</evidence>
<name>A0A6M3LA07_9ZZZZ</name>
<dbReference type="AlphaFoldDB" id="A0A6M3LA07"/>